<keyword evidence="3" id="KW-0677">Repeat</keyword>
<dbReference type="Gene3D" id="1.20.5.4130">
    <property type="match status" value="1"/>
</dbReference>
<dbReference type="GO" id="GO:0006952">
    <property type="term" value="P:defense response"/>
    <property type="evidence" value="ECO:0007669"/>
    <property type="project" value="UniProtKB-KW"/>
</dbReference>
<proteinExistence type="inferred from homology"/>
<dbReference type="InterPro" id="IPR036388">
    <property type="entry name" value="WH-like_DNA-bd_sf"/>
</dbReference>
<dbReference type="SUPFAM" id="SSF52540">
    <property type="entry name" value="P-loop containing nucleoside triphosphate hydrolases"/>
    <property type="match status" value="1"/>
</dbReference>
<dbReference type="Pfam" id="PF23559">
    <property type="entry name" value="WHD_DRP"/>
    <property type="match status" value="1"/>
</dbReference>
<keyword evidence="2" id="KW-0433">Leucine-rich repeat</keyword>
<gene>
    <name evidence="11" type="ORF">U9M48_005459</name>
</gene>
<evidence type="ECO:0000256" key="2">
    <source>
        <dbReference type="ARBA" id="ARBA00022614"/>
    </source>
</evidence>
<dbReference type="InterPro" id="IPR042197">
    <property type="entry name" value="Apaf_helical"/>
</dbReference>
<organism evidence="11 12">
    <name type="scientific">Paspalum notatum var. saurae</name>
    <dbReference type="NCBI Taxonomy" id="547442"/>
    <lineage>
        <taxon>Eukaryota</taxon>
        <taxon>Viridiplantae</taxon>
        <taxon>Streptophyta</taxon>
        <taxon>Embryophyta</taxon>
        <taxon>Tracheophyta</taxon>
        <taxon>Spermatophyta</taxon>
        <taxon>Magnoliopsida</taxon>
        <taxon>Liliopsida</taxon>
        <taxon>Poales</taxon>
        <taxon>Poaceae</taxon>
        <taxon>PACMAD clade</taxon>
        <taxon>Panicoideae</taxon>
        <taxon>Andropogonodae</taxon>
        <taxon>Paspaleae</taxon>
        <taxon>Paspalinae</taxon>
        <taxon>Paspalum</taxon>
    </lineage>
</organism>
<feature type="domain" description="Disease resistance protein winged helix" evidence="9">
    <location>
        <begin position="471"/>
        <end position="532"/>
    </location>
</feature>
<keyword evidence="5" id="KW-0611">Plant defense</keyword>
<evidence type="ECO:0000256" key="6">
    <source>
        <dbReference type="ARBA" id="ARBA00022840"/>
    </source>
</evidence>
<dbReference type="PANTHER" id="PTHR36766:SF40">
    <property type="entry name" value="DISEASE RESISTANCE PROTEIN RGA3"/>
    <property type="match status" value="1"/>
</dbReference>
<evidence type="ECO:0000313" key="12">
    <source>
        <dbReference type="Proteomes" id="UP001341281"/>
    </source>
</evidence>
<sequence>MALAKFTGYAEVLSNFNACREFFSWTTSGIIKAIHYQQNTPQLPDKANTTAQHQIKDDIEQLMDGIWKLKTTMPKMLNLIDQVEWQSHKEHAAGLLPDIKDAVYDAEDLLDEFDYYVLKLKIESSKNSGQDNLSDTFLEFFNSFRSDGYIRKVNRIQAKLDHVHHQSMDMHLDQEPQKFDKSVRPETCAFIDEPKIFGREEELKYLVKTLVPARKRSRADSKSTMVKLHVLPIVGMGGVGKTTIAQQICNDANVKRHFGENIIWTCVSDDFDIKRLTKEILQHSGEGTSSDSLNILLKKLEGFVKFKRFLIVLDDMWDDILKQDGAGWRKLFKCLENCAEGSRILVTTRSSEVATLVGTMDHYKLDGLKDGVFWDFFKLCAFEPTSSCNNQESLESIGKSILPKLKGSPLAAKTIGRLLRMNLSTTHWKNIAESELWQLEQKETTDILPALRLSYMYLPQQLKRCFSICAIYLKDHKFDKDILAAIWIAQGYVMDPEEASVCIEALANRSFVQKQSPDDSYYVIHDLMHDMAQLVSKDECFIIKHASDLDKVPSNVCHLSMFPNRMVGCPELKSICSKKKLRSLVFVEYYGWAQDCAPVFECWFKELLRLRVLRLVCEVSQVPESMGHSKHLRYFSLCKRDGSPGISNVTFPTSISRLHHLKIIDCGSSVIGRFPPGFSDLVNLRKIKSRDFNYDRDQSHTLSLRWSPARTSHDEAELMFNQMEAIPHWNLQHLKVHSYGGESFPSWLRPHLLPRLRSLEFYYCGKIKSIPFFDNSAGAGLDNHNIIEELAIRYCYQINWKRLVEVPTSVRKLIICKSGYFMDNLVSRFRNLTSLTYLQIDDCEWLTVIPLDVWSSNLPSLEELHISRCRHLTSIGVSGANSRSNSSYGVKGFSSLSKIHIRSCYELLSLEEFLAPDYLPAVKSICVESCYLTSLSVDRLDGLQKLSILGCLRLRVMTFPSTLKELLLSTCRSIESININNSQLGSSPALQKLTISSCPVLRSIGGATAVAKIKEVEISDCPELEEIRQPLRHWYVQWQGFQLLYAQLAFVL</sequence>
<protein>
    <submittedName>
        <fullName evidence="11">Uncharacterized protein</fullName>
    </submittedName>
</protein>
<evidence type="ECO:0000256" key="4">
    <source>
        <dbReference type="ARBA" id="ARBA00022741"/>
    </source>
</evidence>
<evidence type="ECO:0000256" key="1">
    <source>
        <dbReference type="ARBA" id="ARBA00008894"/>
    </source>
</evidence>
<evidence type="ECO:0000259" key="7">
    <source>
        <dbReference type="Pfam" id="PF00931"/>
    </source>
</evidence>
<dbReference type="GO" id="GO:0005524">
    <property type="term" value="F:ATP binding"/>
    <property type="evidence" value="ECO:0007669"/>
    <property type="project" value="UniProtKB-KW"/>
</dbReference>
<evidence type="ECO:0000256" key="3">
    <source>
        <dbReference type="ARBA" id="ARBA00022737"/>
    </source>
</evidence>
<dbReference type="SUPFAM" id="SSF52058">
    <property type="entry name" value="L domain-like"/>
    <property type="match status" value="1"/>
</dbReference>
<keyword evidence="12" id="KW-1185">Reference proteome</keyword>
<reference evidence="11 12" key="1">
    <citation type="submission" date="2024-02" db="EMBL/GenBank/DDBJ databases">
        <title>High-quality chromosome-scale genome assembly of Pensacola bahiagrass (Paspalum notatum Flugge var. saurae).</title>
        <authorList>
            <person name="Vega J.M."/>
            <person name="Podio M."/>
            <person name="Orjuela J."/>
            <person name="Siena L.A."/>
            <person name="Pessino S.C."/>
            <person name="Combes M.C."/>
            <person name="Mariac C."/>
            <person name="Albertini E."/>
            <person name="Pupilli F."/>
            <person name="Ortiz J.P.A."/>
            <person name="Leblanc O."/>
        </authorList>
    </citation>
    <scope>NUCLEOTIDE SEQUENCE [LARGE SCALE GENOMIC DNA]</scope>
    <source>
        <strain evidence="11">R1</strain>
        <tissue evidence="11">Leaf</tissue>
    </source>
</reference>
<dbReference type="InterPro" id="IPR002182">
    <property type="entry name" value="NB-ARC"/>
</dbReference>
<dbReference type="Pfam" id="PF00931">
    <property type="entry name" value="NB-ARC"/>
    <property type="match status" value="1"/>
</dbReference>
<feature type="domain" description="R13L1/DRL21-like LRR repeat region" evidence="10">
    <location>
        <begin position="700"/>
        <end position="772"/>
    </location>
</feature>
<evidence type="ECO:0000259" key="8">
    <source>
        <dbReference type="Pfam" id="PF18052"/>
    </source>
</evidence>
<feature type="domain" description="NB-ARC" evidence="7">
    <location>
        <begin position="227"/>
        <end position="384"/>
    </location>
</feature>
<dbReference type="InterPro" id="IPR027417">
    <property type="entry name" value="P-loop_NTPase"/>
</dbReference>
<dbReference type="Gene3D" id="1.10.8.430">
    <property type="entry name" value="Helical domain of apoptotic protease-activating factors"/>
    <property type="match status" value="1"/>
</dbReference>
<name>A0AAQ3PSB4_PASNO</name>
<dbReference type="InterPro" id="IPR056789">
    <property type="entry name" value="LRR_R13L1-DRL21"/>
</dbReference>
<evidence type="ECO:0000259" key="9">
    <source>
        <dbReference type="Pfam" id="PF23559"/>
    </source>
</evidence>
<accession>A0AAQ3PSB4</accession>
<feature type="domain" description="Disease resistance N-terminal" evidence="8">
    <location>
        <begin position="57"/>
        <end position="126"/>
    </location>
</feature>
<evidence type="ECO:0000259" key="10">
    <source>
        <dbReference type="Pfam" id="PF25019"/>
    </source>
</evidence>
<dbReference type="PRINTS" id="PR00364">
    <property type="entry name" value="DISEASERSIST"/>
</dbReference>
<dbReference type="PANTHER" id="PTHR36766">
    <property type="entry name" value="PLANT BROAD-SPECTRUM MILDEW RESISTANCE PROTEIN RPW8"/>
    <property type="match status" value="1"/>
</dbReference>
<dbReference type="Pfam" id="PF25019">
    <property type="entry name" value="LRR_R13L1-DRL21"/>
    <property type="match status" value="1"/>
</dbReference>
<dbReference type="InterPro" id="IPR041118">
    <property type="entry name" value="Rx_N"/>
</dbReference>
<comment type="similarity">
    <text evidence="1">Belongs to the disease resistance NB-LRR family.</text>
</comment>
<dbReference type="GO" id="GO:0043531">
    <property type="term" value="F:ADP binding"/>
    <property type="evidence" value="ECO:0007669"/>
    <property type="project" value="InterPro"/>
</dbReference>
<dbReference type="Gene3D" id="3.80.10.10">
    <property type="entry name" value="Ribonuclease Inhibitor"/>
    <property type="match status" value="2"/>
</dbReference>
<dbReference type="EMBL" id="CP144745">
    <property type="protein sequence ID" value="WVZ54699.1"/>
    <property type="molecule type" value="Genomic_DNA"/>
</dbReference>
<evidence type="ECO:0000313" key="11">
    <source>
        <dbReference type="EMBL" id="WVZ54699.1"/>
    </source>
</evidence>
<dbReference type="Gene3D" id="3.40.50.300">
    <property type="entry name" value="P-loop containing nucleotide triphosphate hydrolases"/>
    <property type="match status" value="1"/>
</dbReference>
<keyword evidence="6" id="KW-0067">ATP-binding</keyword>
<dbReference type="GO" id="GO:0051707">
    <property type="term" value="P:response to other organism"/>
    <property type="evidence" value="ECO:0007669"/>
    <property type="project" value="UniProtKB-ARBA"/>
</dbReference>
<keyword evidence="4" id="KW-0547">Nucleotide-binding</keyword>
<dbReference type="Pfam" id="PF18052">
    <property type="entry name" value="Rx_N"/>
    <property type="match status" value="1"/>
</dbReference>
<dbReference type="InterPro" id="IPR058922">
    <property type="entry name" value="WHD_DRP"/>
</dbReference>
<dbReference type="InterPro" id="IPR032675">
    <property type="entry name" value="LRR_dom_sf"/>
</dbReference>
<dbReference type="Proteomes" id="UP001341281">
    <property type="component" value="Chromosome 01"/>
</dbReference>
<evidence type="ECO:0000256" key="5">
    <source>
        <dbReference type="ARBA" id="ARBA00022821"/>
    </source>
</evidence>
<dbReference type="Gene3D" id="1.10.10.10">
    <property type="entry name" value="Winged helix-like DNA-binding domain superfamily/Winged helix DNA-binding domain"/>
    <property type="match status" value="1"/>
</dbReference>
<dbReference type="AlphaFoldDB" id="A0AAQ3PSB4"/>